<evidence type="ECO:0000259" key="3">
    <source>
        <dbReference type="PROSITE" id="PS51462"/>
    </source>
</evidence>
<keyword evidence="1 2" id="KW-0378">Hydrolase</keyword>
<dbReference type="PROSITE" id="PS00893">
    <property type="entry name" value="NUDIX_BOX"/>
    <property type="match status" value="1"/>
</dbReference>
<dbReference type="InterPro" id="IPR020084">
    <property type="entry name" value="NUDIX_hydrolase_CS"/>
</dbReference>
<dbReference type="SUPFAM" id="SSF55811">
    <property type="entry name" value="Nudix"/>
    <property type="match status" value="1"/>
</dbReference>
<name>A0ABD1Y8J6_9MARC</name>
<dbReference type="AlphaFoldDB" id="A0ABD1Y8J6"/>
<dbReference type="Gene3D" id="3.90.79.10">
    <property type="entry name" value="Nucleoside Triphosphate Pyrophosphohydrolase"/>
    <property type="match status" value="1"/>
</dbReference>
<protein>
    <recommendedName>
        <fullName evidence="3">Nudix hydrolase domain-containing protein</fullName>
    </recommendedName>
</protein>
<dbReference type="CDD" id="cd04678">
    <property type="entry name" value="NUDIX_MTH2_Nudt15"/>
    <property type="match status" value="1"/>
</dbReference>
<dbReference type="Pfam" id="PF00293">
    <property type="entry name" value="NUDIX"/>
    <property type="match status" value="1"/>
</dbReference>
<dbReference type="PRINTS" id="PR00502">
    <property type="entry name" value="NUDIXFAMILY"/>
</dbReference>
<dbReference type="EMBL" id="JBHFFA010000006">
    <property type="protein sequence ID" value="KAL2622910.1"/>
    <property type="molecule type" value="Genomic_DNA"/>
</dbReference>
<gene>
    <name evidence="4" type="ORF">R1flu_003115</name>
</gene>
<sequence>MAACDLDGDGIPDRINIPKVGVAVLILKGTSVLCGKRKSKVGYDQWALPGGHLEFGETFEECACREVEEETGLLIQNVRLVTVSNTIMLHDLRPVHYVTVFMKADMADPEAQPEVLEPNACDGWNWMDWPNIPEPIFKPLEDLINSNYDPFV</sequence>
<dbReference type="PANTHER" id="PTHR16099:SF5">
    <property type="entry name" value="NUCLEOTIDE TRIPHOSPHATE DIPHOSPHATASE NUDT15"/>
    <property type="match status" value="1"/>
</dbReference>
<organism evidence="4 5">
    <name type="scientific">Riccia fluitans</name>
    <dbReference type="NCBI Taxonomy" id="41844"/>
    <lineage>
        <taxon>Eukaryota</taxon>
        <taxon>Viridiplantae</taxon>
        <taxon>Streptophyta</taxon>
        <taxon>Embryophyta</taxon>
        <taxon>Marchantiophyta</taxon>
        <taxon>Marchantiopsida</taxon>
        <taxon>Marchantiidae</taxon>
        <taxon>Marchantiales</taxon>
        <taxon>Ricciaceae</taxon>
        <taxon>Riccia</taxon>
    </lineage>
</organism>
<comment type="caution">
    <text evidence="4">The sequence shown here is derived from an EMBL/GenBank/DDBJ whole genome shotgun (WGS) entry which is preliminary data.</text>
</comment>
<feature type="domain" description="Nudix hydrolase" evidence="3">
    <location>
        <begin position="17"/>
        <end position="152"/>
    </location>
</feature>
<dbReference type="InterPro" id="IPR020476">
    <property type="entry name" value="Nudix_hydrolase"/>
</dbReference>
<keyword evidence="5" id="KW-1185">Reference proteome</keyword>
<comment type="similarity">
    <text evidence="2">Belongs to the Nudix hydrolase family.</text>
</comment>
<evidence type="ECO:0000313" key="4">
    <source>
        <dbReference type="EMBL" id="KAL2622910.1"/>
    </source>
</evidence>
<evidence type="ECO:0000313" key="5">
    <source>
        <dbReference type="Proteomes" id="UP001605036"/>
    </source>
</evidence>
<dbReference type="PANTHER" id="PTHR16099">
    <property type="entry name" value="8-OXO-DGTP DIPHOSPHATES NUDT15"/>
    <property type="match status" value="1"/>
</dbReference>
<dbReference type="GO" id="GO:0016787">
    <property type="term" value="F:hydrolase activity"/>
    <property type="evidence" value="ECO:0007669"/>
    <property type="project" value="UniProtKB-KW"/>
</dbReference>
<dbReference type="InterPro" id="IPR015797">
    <property type="entry name" value="NUDIX_hydrolase-like_dom_sf"/>
</dbReference>
<evidence type="ECO:0000256" key="1">
    <source>
        <dbReference type="ARBA" id="ARBA00022801"/>
    </source>
</evidence>
<dbReference type="InterPro" id="IPR000086">
    <property type="entry name" value="NUDIX_hydrolase_dom"/>
</dbReference>
<dbReference type="FunFam" id="3.90.79.10:FF:000060">
    <property type="entry name" value="Nudix hydrolase 1"/>
    <property type="match status" value="1"/>
</dbReference>
<proteinExistence type="inferred from homology"/>
<dbReference type="Proteomes" id="UP001605036">
    <property type="component" value="Unassembled WGS sequence"/>
</dbReference>
<reference evidence="4 5" key="1">
    <citation type="submission" date="2024-09" db="EMBL/GenBank/DDBJ databases">
        <title>Chromosome-scale assembly of Riccia fluitans.</title>
        <authorList>
            <person name="Paukszto L."/>
            <person name="Sawicki J."/>
            <person name="Karawczyk K."/>
            <person name="Piernik-Szablinska J."/>
            <person name="Szczecinska M."/>
            <person name="Mazdziarz M."/>
        </authorList>
    </citation>
    <scope>NUCLEOTIDE SEQUENCE [LARGE SCALE GENOMIC DNA]</scope>
    <source>
        <strain evidence="4">Rf_01</strain>
        <tissue evidence="4">Aerial parts of the thallus</tissue>
    </source>
</reference>
<dbReference type="PROSITE" id="PS51462">
    <property type="entry name" value="NUDIX"/>
    <property type="match status" value="1"/>
</dbReference>
<evidence type="ECO:0000256" key="2">
    <source>
        <dbReference type="RuleBase" id="RU003476"/>
    </source>
</evidence>
<accession>A0ABD1Y8J6</accession>